<evidence type="ECO:0000259" key="7">
    <source>
        <dbReference type="PROSITE" id="PS52029"/>
    </source>
</evidence>
<dbReference type="GO" id="GO:0071555">
    <property type="term" value="P:cell wall organization"/>
    <property type="evidence" value="ECO:0007669"/>
    <property type="project" value="UniProtKB-UniRule"/>
</dbReference>
<accession>A0A2M7B8A9</accession>
<dbReference type="EMBL" id="PEVH01000005">
    <property type="protein sequence ID" value="PIU99354.1"/>
    <property type="molecule type" value="Genomic_DNA"/>
</dbReference>
<dbReference type="Proteomes" id="UP000230131">
    <property type="component" value="Unassembled WGS sequence"/>
</dbReference>
<evidence type="ECO:0000256" key="3">
    <source>
        <dbReference type="ARBA" id="ARBA00022960"/>
    </source>
</evidence>
<evidence type="ECO:0000313" key="9">
    <source>
        <dbReference type="Proteomes" id="UP000230131"/>
    </source>
</evidence>
<dbReference type="UniPathway" id="UPA00219"/>
<keyword evidence="3 6" id="KW-0133">Cell shape</keyword>
<keyword evidence="5 6" id="KW-0961">Cell wall biogenesis/degradation</keyword>
<feature type="active site" description="Nucleophile" evidence="6">
    <location>
        <position position="162"/>
    </location>
</feature>
<comment type="pathway">
    <text evidence="1 6">Cell wall biogenesis; peptidoglycan biosynthesis.</text>
</comment>
<protein>
    <recommendedName>
        <fullName evidence="7">L,D-TPase catalytic domain-containing protein</fullName>
    </recommendedName>
</protein>
<proteinExistence type="predicted"/>
<feature type="domain" description="L,D-TPase catalytic" evidence="7">
    <location>
        <begin position="30"/>
        <end position="186"/>
    </location>
</feature>
<dbReference type="PROSITE" id="PS52029">
    <property type="entry name" value="LD_TPASE"/>
    <property type="match status" value="1"/>
</dbReference>
<evidence type="ECO:0000256" key="1">
    <source>
        <dbReference type="ARBA" id="ARBA00004752"/>
    </source>
</evidence>
<dbReference type="Gene3D" id="2.40.440.10">
    <property type="entry name" value="L,D-transpeptidase catalytic domain-like"/>
    <property type="match status" value="1"/>
</dbReference>
<gene>
    <name evidence="8" type="ORF">COS59_00160</name>
</gene>
<name>A0A2M7B8A9_9BACT</name>
<evidence type="ECO:0000313" key="8">
    <source>
        <dbReference type="EMBL" id="PIU99354.1"/>
    </source>
</evidence>
<evidence type="ECO:0000256" key="4">
    <source>
        <dbReference type="ARBA" id="ARBA00022984"/>
    </source>
</evidence>
<evidence type="ECO:0000256" key="2">
    <source>
        <dbReference type="ARBA" id="ARBA00022679"/>
    </source>
</evidence>
<evidence type="ECO:0000256" key="6">
    <source>
        <dbReference type="PROSITE-ProRule" id="PRU01373"/>
    </source>
</evidence>
<evidence type="ECO:0000256" key="5">
    <source>
        <dbReference type="ARBA" id="ARBA00023316"/>
    </source>
</evidence>
<dbReference type="GO" id="GO:0008360">
    <property type="term" value="P:regulation of cell shape"/>
    <property type="evidence" value="ECO:0007669"/>
    <property type="project" value="UniProtKB-UniRule"/>
</dbReference>
<sequence length="187" mass="20248">RGRYYKIKEPLSNSFKALKQHSGALSKDDYYLLIDKSKHMVSLMDKKTNKVANINGKYITASGLNFGSKDGCANGKTGCNNQGNGSEGDKITPVGTYAISTIKKGAEPDFYDRPNSLNKAVRSSDGKYNLGAAAIYLDSSIGYRGIAIHGSENDTNSSTNGCIRMHNAYVYVLADKVQSGMEVVIQN</sequence>
<dbReference type="CDD" id="cd16913">
    <property type="entry name" value="YkuD_like"/>
    <property type="match status" value="1"/>
</dbReference>
<dbReference type="AlphaFoldDB" id="A0A2M7B8A9"/>
<keyword evidence="4 6" id="KW-0573">Peptidoglycan synthesis</keyword>
<organism evidence="8 9">
    <name type="scientific">Candidatus Wolfebacteria bacterium CG03_land_8_20_14_0_80_36_15</name>
    <dbReference type="NCBI Taxonomy" id="1975067"/>
    <lineage>
        <taxon>Bacteria</taxon>
        <taxon>Candidatus Wolfeibacteriota</taxon>
    </lineage>
</organism>
<keyword evidence="2" id="KW-0808">Transferase</keyword>
<comment type="caution">
    <text evidence="8">The sequence shown here is derived from an EMBL/GenBank/DDBJ whole genome shotgun (WGS) entry which is preliminary data.</text>
</comment>
<dbReference type="SUPFAM" id="SSF141523">
    <property type="entry name" value="L,D-transpeptidase catalytic domain-like"/>
    <property type="match status" value="1"/>
</dbReference>
<dbReference type="InterPro" id="IPR005490">
    <property type="entry name" value="LD_TPept_cat_dom"/>
</dbReference>
<dbReference type="InterPro" id="IPR038063">
    <property type="entry name" value="Transpep_catalytic_dom"/>
</dbReference>
<dbReference type="Pfam" id="PF03734">
    <property type="entry name" value="YkuD"/>
    <property type="match status" value="1"/>
</dbReference>
<feature type="non-terminal residue" evidence="8">
    <location>
        <position position="1"/>
    </location>
</feature>
<dbReference type="GO" id="GO:0009252">
    <property type="term" value="P:peptidoglycan biosynthetic process"/>
    <property type="evidence" value="ECO:0007669"/>
    <property type="project" value="UniProtKB-UniPathway"/>
</dbReference>
<dbReference type="GO" id="GO:0016740">
    <property type="term" value="F:transferase activity"/>
    <property type="evidence" value="ECO:0007669"/>
    <property type="project" value="UniProtKB-KW"/>
</dbReference>
<reference evidence="9" key="1">
    <citation type="submission" date="2017-09" db="EMBL/GenBank/DDBJ databases">
        <title>Depth-based differentiation of microbial function through sediment-hosted aquifers and enrichment of novel symbionts in the deep terrestrial subsurface.</title>
        <authorList>
            <person name="Probst A.J."/>
            <person name="Ladd B."/>
            <person name="Jarett J.K."/>
            <person name="Geller-Mcgrath D.E."/>
            <person name="Sieber C.M.K."/>
            <person name="Emerson J.B."/>
            <person name="Anantharaman K."/>
            <person name="Thomas B.C."/>
            <person name="Malmstrom R."/>
            <person name="Stieglmeier M."/>
            <person name="Klingl A."/>
            <person name="Woyke T."/>
            <person name="Ryan C.M."/>
            <person name="Banfield J.F."/>
        </authorList>
    </citation>
    <scope>NUCLEOTIDE SEQUENCE [LARGE SCALE GENOMIC DNA]</scope>
</reference>
<feature type="active site" description="Proton donor/acceptor" evidence="6">
    <location>
        <position position="149"/>
    </location>
</feature>